<accession>A0A2H0VEX2</accession>
<sequence>MKKNNFTVTVPFPAWDGIFQTVRVCDTLRRNEMLKGVPVCGMPRRITMKHIRGDDDLMSVAVEYWYTDGCFANVSLVGHNDDEYGTSWKLIGLRLRWRDRDLKLPAGEEKLDILLTTEQIEGIDDRVFDSHSVDTRVDEIAFPIRAAWERQQAWLAASKNNNAVGKFSDGVYSNLGAPRPDWKERS</sequence>
<dbReference type="AlphaFoldDB" id="A0A2H0VEX2"/>
<proteinExistence type="predicted"/>
<protein>
    <submittedName>
        <fullName evidence="1">Uncharacterized protein</fullName>
    </submittedName>
</protein>
<evidence type="ECO:0000313" key="1">
    <source>
        <dbReference type="EMBL" id="PIR97652.1"/>
    </source>
</evidence>
<dbReference type="EMBL" id="PFAJ01000005">
    <property type="protein sequence ID" value="PIR97652.1"/>
    <property type="molecule type" value="Genomic_DNA"/>
</dbReference>
<name>A0A2H0VEX2_9BACT</name>
<evidence type="ECO:0000313" key="2">
    <source>
        <dbReference type="Proteomes" id="UP000230557"/>
    </source>
</evidence>
<dbReference type="Proteomes" id="UP000230557">
    <property type="component" value="Unassembled WGS sequence"/>
</dbReference>
<comment type="caution">
    <text evidence="1">The sequence shown here is derived from an EMBL/GenBank/DDBJ whole genome shotgun (WGS) entry which is preliminary data.</text>
</comment>
<organism evidence="1 2">
    <name type="scientific">Candidatus Doudnabacteria bacterium CG10_big_fil_rev_8_21_14_0_10_41_10</name>
    <dbReference type="NCBI Taxonomy" id="1974551"/>
    <lineage>
        <taxon>Bacteria</taxon>
        <taxon>Candidatus Doudnaibacteriota</taxon>
    </lineage>
</organism>
<gene>
    <name evidence="1" type="ORF">COT91_00305</name>
</gene>
<reference evidence="2" key="1">
    <citation type="submission" date="2017-09" db="EMBL/GenBank/DDBJ databases">
        <title>Depth-based differentiation of microbial function through sediment-hosted aquifers and enrichment of novel symbionts in the deep terrestrial subsurface.</title>
        <authorList>
            <person name="Probst A.J."/>
            <person name="Ladd B."/>
            <person name="Jarett J.K."/>
            <person name="Geller-Mcgrath D.E."/>
            <person name="Sieber C.M.K."/>
            <person name="Emerson J.B."/>
            <person name="Anantharaman K."/>
            <person name="Thomas B.C."/>
            <person name="Malmstrom R."/>
            <person name="Stieglmeier M."/>
            <person name="Klingl A."/>
            <person name="Woyke T."/>
            <person name="Ryan C.M."/>
            <person name="Banfield J.F."/>
        </authorList>
    </citation>
    <scope>NUCLEOTIDE SEQUENCE [LARGE SCALE GENOMIC DNA]</scope>
</reference>